<dbReference type="InterPro" id="IPR008274">
    <property type="entry name" value="AldOxase/xan_DH_MoCoBD1"/>
</dbReference>
<dbReference type="EMBL" id="JAFEMC010000001">
    <property type="protein sequence ID" value="MBM6575846.1"/>
    <property type="molecule type" value="Genomic_DNA"/>
</dbReference>
<dbReference type="Gene3D" id="3.90.1170.50">
    <property type="entry name" value="Aldehyde oxidase/xanthine dehydrogenase, a/b hammerhead"/>
    <property type="match status" value="1"/>
</dbReference>
<dbReference type="SMART" id="SM01008">
    <property type="entry name" value="Ald_Xan_dh_C"/>
    <property type="match status" value="1"/>
</dbReference>
<dbReference type="RefSeq" id="WP_204195962.1">
    <property type="nucleotide sequence ID" value="NZ_JAFEMC010000001.1"/>
</dbReference>
<evidence type="ECO:0000313" key="3">
    <source>
        <dbReference type="Proteomes" id="UP000763641"/>
    </source>
</evidence>
<feature type="domain" description="Aldehyde oxidase/xanthine dehydrogenase a/b hammerhead" evidence="1">
    <location>
        <begin position="47"/>
        <end position="153"/>
    </location>
</feature>
<dbReference type="InterPro" id="IPR037165">
    <property type="entry name" value="AldOxase/xan_DH_Mopterin-bd_sf"/>
</dbReference>
<dbReference type="Pfam" id="PF02738">
    <property type="entry name" value="MoCoBD_1"/>
    <property type="match status" value="1"/>
</dbReference>
<dbReference type="PANTHER" id="PTHR11908">
    <property type="entry name" value="XANTHINE DEHYDROGENASE"/>
    <property type="match status" value="1"/>
</dbReference>
<dbReference type="InterPro" id="IPR016208">
    <property type="entry name" value="Ald_Oxase/xanthine_DH-like"/>
</dbReference>
<dbReference type="PANTHER" id="PTHR11908:SF123">
    <property type="entry name" value="ALDEHYDE OXIDOREDUCTASE MOLYBDENUM-BINDING SUBUNIT PAOC"/>
    <property type="match status" value="1"/>
</dbReference>
<evidence type="ECO:0000313" key="2">
    <source>
        <dbReference type="EMBL" id="MBM6575846.1"/>
    </source>
</evidence>
<dbReference type="InterPro" id="IPR046867">
    <property type="entry name" value="AldOxase/xan_DH_MoCoBD2"/>
</dbReference>
<evidence type="ECO:0000259" key="1">
    <source>
        <dbReference type="SMART" id="SM01008"/>
    </source>
</evidence>
<sequence length="747" mass="79812">MFEKLFAGGDTNSLTMDAPHPASLLDSGVQGVISRPIDRVEGPLKVSGTATYAAEYRLDDMVHGVLVGAKIGHGTVESIDCDAVKLMPGVIDVVIDFDTFIRNSQQGGETNAPTQGVKEVDYFGQIVAIVLADSFENARAAAQALPIHYTKKDGHYAFEEHRDEAEPCQDSQVQGYYKQGDVDKALAEAPVTLDVTYVTPSQNSAAMEPHASIAVWNDDALTLYGSYQMPTSDAEQLAKSLGVPKDKVRIISRYIGGGFGSKLGIAPESVAAAIASRRLGRPVKAVMARQQVFDATVRRSNTEQRVRFAAGTDGRLTAVAHNSLTSNLPEETYFEPVGICTHFLYSGENRSITHDQVTLNILLSGSMRAPGEAVGMVGLECAMDELAETLGMDPIELRKVNDPDRDPEQDVPFSSRQLSRSLEEGAKMFGWDQRNRTPGSRREGEWLIGIGVSSAARSNMLQQSSAKVEIHPDGSATVSSAMTDIGTGSYTIMAQIASEILGIPVERITMSLGDTNDPPAAGSGGSWGAASAGSAVYLACERLREKLAAAMDVDVDVLTLKDGMAIGDNRQKAISDLVGEGMQALGEIKPGKNEKLHRQASYGAHFAEVGVNAVTGEVRVRRMLGVFAAGRILNAKTARSQCLGGMTFGIGCALTEDLIHDQRTGKLVNRDLAEYHVPVNADVPQLDVHFLDERDIHANPIHAKGIGELGICGAAPAIVNAVYNACGVRVREMPITCDKLLAGLPPV</sequence>
<protein>
    <submittedName>
        <fullName evidence="2">Xanthine dehydrogenase family protein molybdopterin-binding subunit</fullName>
    </submittedName>
</protein>
<organism evidence="2 3">
    <name type="scientific">Sphingomonas longa</name>
    <dbReference type="NCBI Taxonomy" id="2778730"/>
    <lineage>
        <taxon>Bacteria</taxon>
        <taxon>Pseudomonadati</taxon>
        <taxon>Pseudomonadota</taxon>
        <taxon>Alphaproteobacteria</taxon>
        <taxon>Sphingomonadales</taxon>
        <taxon>Sphingomonadaceae</taxon>
        <taxon>Sphingomonas</taxon>
    </lineage>
</organism>
<name>A0ABS2D4L4_9SPHN</name>
<dbReference type="InterPro" id="IPR036856">
    <property type="entry name" value="Ald_Oxase/Xan_DH_a/b_sf"/>
</dbReference>
<accession>A0ABS2D4L4</accession>
<keyword evidence="3" id="KW-1185">Reference proteome</keyword>
<dbReference type="SUPFAM" id="SSF54665">
    <property type="entry name" value="CO dehydrogenase molybdoprotein N-domain-like"/>
    <property type="match status" value="1"/>
</dbReference>
<dbReference type="InterPro" id="IPR000674">
    <property type="entry name" value="Ald_Oxase/Xan_DH_a/b"/>
</dbReference>
<dbReference type="Gene3D" id="3.30.365.10">
    <property type="entry name" value="Aldehyde oxidase/xanthine dehydrogenase, molybdopterin binding domain"/>
    <property type="match status" value="4"/>
</dbReference>
<dbReference type="SUPFAM" id="SSF56003">
    <property type="entry name" value="Molybdenum cofactor-binding domain"/>
    <property type="match status" value="1"/>
</dbReference>
<dbReference type="Pfam" id="PF20256">
    <property type="entry name" value="MoCoBD_2"/>
    <property type="match status" value="1"/>
</dbReference>
<comment type="caution">
    <text evidence="2">The sequence shown here is derived from an EMBL/GenBank/DDBJ whole genome shotgun (WGS) entry which is preliminary data.</text>
</comment>
<gene>
    <name evidence="2" type="ORF">ILT43_05635</name>
</gene>
<dbReference type="Pfam" id="PF01315">
    <property type="entry name" value="Ald_Xan_dh_C"/>
    <property type="match status" value="1"/>
</dbReference>
<proteinExistence type="predicted"/>
<reference evidence="2 3" key="1">
    <citation type="submission" date="2020-12" db="EMBL/GenBank/DDBJ databases">
        <title>Sphingomonas sp.</title>
        <authorList>
            <person name="Kim M.K."/>
        </authorList>
    </citation>
    <scope>NUCLEOTIDE SEQUENCE [LARGE SCALE GENOMIC DNA]</scope>
    <source>
        <strain evidence="2 3">BT552</strain>
    </source>
</reference>
<dbReference type="Proteomes" id="UP000763641">
    <property type="component" value="Unassembled WGS sequence"/>
</dbReference>